<organism evidence="1 2">
    <name type="scientific">Kitasatospora indigofera</name>
    <dbReference type="NCBI Taxonomy" id="67307"/>
    <lineage>
        <taxon>Bacteria</taxon>
        <taxon>Bacillati</taxon>
        <taxon>Actinomycetota</taxon>
        <taxon>Actinomycetes</taxon>
        <taxon>Kitasatosporales</taxon>
        <taxon>Streptomycetaceae</taxon>
        <taxon>Kitasatospora</taxon>
    </lineage>
</organism>
<dbReference type="SUPFAM" id="SSF52540">
    <property type="entry name" value="P-loop containing nucleoside triphosphate hydrolases"/>
    <property type="match status" value="1"/>
</dbReference>
<dbReference type="Pfam" id="PF13671">
    <property type="entry name" value="AAA_33"/>
    <property type="match status" value="1"/>
</dbReference>
<evidence type="ECO:0000313" key="2">
    <source>
        <dbReference type="Proteomes" id="UP000617734"/>
    </source>
</evidence>
<evidence type="ECO:0008006" key="3">
    <source>
        <dbReference type="Google" id="ProtNLM"/>
    </source>
</evidence>
<keyword evidence="2" id="KW-1185">Reference proteome</keyword>
<accession>A0A919G9C3</accession>
<comment type="caution">
    <text evidence="1">The sequence shown here is derived from an EMBL/GenBank/DDBJ whole genome shotgun (WGS) entry which is preliminary data.</text>
</comment>
<dbReference type="Proteomes" id="UP000617734">
    <property type="component" value="Unassembled WGS sequence"/>
</dbReference>
<dbReference type="EMBL" id="BNBO01000047">
    <property type="protein sequence ID" value="GHH80477.1"/>
    <property type="molecule type" value="Genomic_DNA"/>
</dbReference>
<dbReference type="GeneID" id="95356421"/>
<dbReference type="RefSeq" id="WP_190214137.1">
    <property type="nucleotide sequence ID" value="NZ_BNBO01000047.1"/>
</dbReference>
<sequence length="184" mass="20309">MSERTVVWLNGPFGGGKTTLAKELSRRWPDAILFDPEVVGATVQRLVETPTGDYQDLPVWRELVASMTIRMLGEYERPLIVPMTLVVPEYLREIHGAIRATGAQLHHVFLKTPDEVLQARIDAQSFTPDDPAADEETRVWRRAQIERCAAAVDLLPGDTVLLDGVLATAELAGQVLELVGASVR</sequence>
<dbReference type="Gene3D" id="3.40.50.300">
    <property type="entry name" value="P-loop containing nucleotide triphosphate hydrolases"/>
    <property type="match status" value="1"/>
</dbReference>
<dbReference type="AlphaFoldDB" id="A0A919G9C3"/>
<name>A0A919G9C3_9ACTN</name>
<gene>
    <name evidence="1" type="ORF">GCM10018781_61010</name>
</gene>
<reference evidence="1" key="2">
    <citation type="submission" date="2020-09" db="EMBL/GenBank/DDBJ databases">
        <authorList>
            <person name="Sun Q."/>
            <person name="Ohkuma M."/>
        </authorList>
    </citation>
    <scope>NUCLEOTIDE SEQUENCE</scope>
    <source>
        <strain evidence="1">JCM 4646</strain>
    </source>
</reference>
<dbReference type="InterPro" id="IPR027417">
    <property type="entry name" value="P-loop_NTPase"/>
</dbReference>
<protein>
    <recommendedName>
        <fullName evidence="3">TmrB-like protein</fullName>
    </recommendedName>
</protein>
<proteinExistence type="predicted"/>
<reference evidence="1" key="1">
    <citation type="journal article" date="2014" name="Int. J. Syst. Evol. Microbiol.">
        <title>Complete genome sequence of Corynebacterium casei LMG S-19264T (=DSM 44701T), isolated from a smear-ripened cheese.</title>
        <authorList>
            <consortium name="US DOE Joint Genome Institute (JGI-PGF)"/>
            <person name="Walter F."/>
            <person name="Albersmeier A."/>
            <person name="Kalinowski J."/>
            <person name="Ruckert C."/>
        </authorList>
    </citation>
    <scope>NUCLEOTIDE SEQUENCE</scope>
    <source>
        <strain evidence="1">JCM 4646</strain>
    </source>
</reference>
<evidence type="ECO:0000313" key="1">
    <source>
        <dbReference type="EMBL" id="GHH80477.1"/>
    </source>
</evidence>